<comment type="subunit">
    <text evidence="1 6">Homodimer.</text>
</comment>
<dbReference type="InterPro" id="IPR011051">
    <property type="entry name" value="RmlC_Cupin_sf"/>
</dbReference>
<dbReference type="UniPathway" id="UPA00395"/>
<dbReference type="EMBL" id="AB115590">
    <property type="protein sequence ID" value="BAD14989.1"/>
    <property type="molecule type" value="Genomic_DNA"/>
</dbReference>
<dbReference type="NCBIfam" id="NF002948">
    <property type="entry name" value="PRK03606.1-1"/>
    <property type="match status" value="1"/>
</dbReference>
<comment type="pathway">
    <text evidence="6">Nitrogen metabolism; (S)-allantoin degradation.</text>
</comment>
<evidence type="ECO:0000313" key="7">
    <source>
        <dbReference type="EMBL" id="BAD14989.1"/>
    </source>
</evidence>
<comment type="catalytic activity">
    <reaction evidence="4 6">
        <text>(S)-ureidoglycolate = urea + glyoxylate</text>
        <dbReference type="Rhea" id="RHEA:11304"/>
        <dbReference type="ChEBI" id="CHEBI:16199"/>
        <dbReference type="ChEBI" id="CHEBI:36655"/>
        <dbReference type="ChEBI" id="CHEBI:57296"/>
        <dbReference type="EC" id="4.3.2.3"/>
    </reaction>
</comment>
<dbReference type="GO" id="GO:0006145">
    <property type="term" value="P:purine nucleobase catabolic process"/>
    <property type="evidence" value="ECO:0007669"/>
    <property type="project" value="UniProtKB-UniRule"/>
</dbReference>
<dbReference type="PANTHER" id="PTHR21221:SF1">
    <property type="entry name" value="UREIDOGLYCOLATE LYASE"/>
    <property type="match status" value="1"/>
</dbReference>
<dbReference type="Pfam" id="PF04115">
    <property type="entry name" value="Ureidogly_lyase"/>
    <property type="match status" value="1"/>
</dbReference>
<accession>Q765S1</accession>
<dbReference type="GO" id="GO:0000256">
    <property type="term" value="P:allantoin catabolic process"/>
    <property type="evidence" value="ECO:0007669"/>
    <property type="project" value="UniProtKB-UniRule"/>
</dbReference>
<evidence type="ECO:0000256" key="6">
    <source>
        <dbReference type="HAMAP-Rule" id="MF_00616"/>
    </source>
</evidence>
<dbReference type="FunFam" id="2.60.120.480:FF:000001">
    <property type="entry name" value="Ureidoglycolate lyase"/>
    <property type="match status" value="1"/>
</dbReference>
<reference evidence="7" key="1">
    <citation type="submission" date="2003-07" db="EMBL/GenBank/DDBJ databases">
        <authorList>
            <person name="Wang J."/>
            <person name="Chou H."/>
        </authorList>
    </citation>
    <scope>NUCLEOTIDE SEQUENCE</scope>
</reference>
<comment type="function">
    <text evidence="5">Catalyzes the catabolism of the allantoin degradation intermediate (S)-ureidoglycolate, generating urea and glyoxylate. Involved in the anaerobic utilization of allantoin as sole nitrogen source. Reinforces the induction of genes involved in the degradation of allantoin and glyoxylate by producing glyoxylate.</text>
</comment>
<dbReference type="InterPro" id="IPR023525">
    <property type="entry name" value="Ureidogly_lyase_bac"/>
</dbReference>
<proteinExistence type="inferred from homology"/>
<dbReference type="Gene3D" id="2.60.120.480">
    <property type="entry name" value="Ureidoglycolate hydrolase"/>
    <property type="match status" value="1"/>
</dbReference>
<comment type="cofactor">
    <cofactor evidence="6">
        <name>Ni(2+)</name>
        <dbReference type="ChEBI" id="CHEBI:49786"/>
    </cofactor>
</comment>
<evidence type="ECO:0000256" key="2">
    <source>
        <dbReference type="ARBA" id="ARBA00022631"/>
    </source>
</evidence>
<name>Q765S1_KLEPN</name>
<reference evidence="7" key="2">
    <citation type="journal article" date="2004" name="Infect. Immun.">
        <title>Isolation of a chromosomal region of Klebsiella pneumoniae associated with allantoin metabolism and liver infection.</title>
        <authorList>
            <person name="Chou H.-C."/>
            <person name="Lee C.-Z."/>
            <person name="Ma L.-C."/>
            <person name="Fang C.-T."/>
            <person name="Chang S.-C."/>
            <person name="Wang J.-T."/>
        </authorList>
    </citation>
    <scope>NUCLEOTIDE SEQUENCE</scope>
</reference>
<dbReference type="SUPFAM" id="SSF51182">
    <property type="entry name" value="RmlC-like cupins"/>
    <property type="match status" value="1"/>
</dbReference>
<organism evidence="7">
    <name type="scientific">Klebsiella pneumoniae</name>
    <dbReference type="NCBI Taxonomy" id="573"/>
    <lineage>
        <taxon>Bacteria</taxon>
        <taxon>Pseudomonadati</taxon>
        <taxon>Pseudomonadota</taxon>
        <taxon>Gammaproteobacteria</taxon>
        <taxon>Enterobacterales</taxon>
        <taxon>Enterobacteriaceae</taxon>
        <taxon>Klebsiella/Raoultella group</taxon>
        <taxon>Klebsiella</taxon>
        <taxon>Klebsiella pneumoniae complex</taxon>
    </lineage>
</organism>
<dbReference type="PANTHER" id="PTHR21221">
    <property type="entry name" value="UREIDOGLYCOLATE HYDROLASE"/>
    <property type="match status" value="1"/>
</dbReference>
<gene>
    <name evidence="6 7" type="primary">allA</name>
</gene>
<dbReference type="CDD" id="cd20298">
    <property type="entry name" value="cupin_UAH"/>
    <property type="match status" value="1"/>
</dbReference>
<dbReference type="EC" id="4.3.2.3" evidence="6"/>
<dbReference type="GO" id="GO:0050385">
    <property type="term" value="F:ureidoglycolate lyase activity"/>
    <property type="evidence" value="ECO:0007669"/>
    <property type="project" value="UniProtKB-UniRule"/>
</dbReference>
<evidence type="ECO:0000256" key="1">
    <source>
        <dbReference type="ARBA" id="ARBA00011738"/>
    </source>
</evidence>
<dbReference type="PIRSF" id="PIRSF017306">
    <property type="entry name" value="Ureidogly_hydro"/>
    <property type="match status" value="1"/>
</dbReference>
<dbReference type="NCBIfam" id="NF009932">
    <property type="entry name" value="PRK13395.1"/>
    <property type="match status" value="1"/>
</dbReference>
<sequence>MNKEQLMKLEVLPLTRDAFRPYGDVIETEGQDFFHINDGKVQRFHDLAMVETLQQDRTLISINRAQPAVLPIIVTELERHPLGTQAFVPLRGEAFVVVVAAGGDEPDMNTLRAFISNGRQGVNYHRNVWHHPLFAWQTETDFLTVDRGGKDNCDVVKIPTVELSFA</sequence>
<evidence type="ECO:0000256" key="5">
    <source>
        <dbReference type="ARBA" id="ARBA00059852"/>
    </source>
</evidence>
<keyword evidence="2 6" id="KW-0659">Purine metabolism</keyword>
<dbReference type="InterPro" id="IPR047233">
    <property type="entry name" value="UAH_cupin"/>
</dbReference>
<dbReference type="HAMAP" id="MF_00616">
    <property type="entry name" value="Ureidogly_lyase"/>
    <property type="match status" value="1"/>
</dbReference>
<evidence type="ECO:0000256" key="3">
    <source>
        <dbReference type="ARBA" id="ARBA00023239"/>
    </source>
</evidence>
<dbReference type="InterPro" id="IPR024060">
    <property type="entry name" value="Ureidoglycolate_lyase_dom_sf"/>
</dbReference>
<keyword evidence="3 6" id="KW-0456">Lyase</keyword>
<dbReference type="InterPro" id="IPR007247">
    <property type="entry name" value="Ureidogly_lyase"/>
</dbReference>
<dbReference type="AlphaFoldDB" id="Q765S1"/>
<protein>
    <recommendedName>
        <fullName evidence="6">Ureidoglycolate lyase</fullName>
        <ecNumber evidence="6">4.3.2.3</ecNumber>
    </recommendedName>
    <alternativeName>
        <fullName evidence="6">Ureidoglycolatase</fullName>
    </alternativeName>
</protein>
<comment type="function">
    <text evidence="6">Catalyzes the catabolism of the allantoin degradation intermediate (S)-ureidoglycolate, generating urea and glyoxylate. Involved in the utilization of allantoin as nitrogen source.</text>
</comment>
<evidence type="ECO:0000256" key="4">
    <source>
        <dbReference type="ARBA" id="ARBA00047684"/>
    </source>
</evidence>
<comment type="similarity">
    <text evidence="6">Belongs to the ureidoglycolate lyase family.</text>
</comment>
<dbReference type="GO" id="GO:0004848">
    <property type="term" value="F:ureidoglycolate hydrolase activity"/>
    <property type="evidence" value="ECO:0007669"/>
    <property type="project" value="InterPro"/>
</dbReference>